<dbReference type="Proteomes" id="UP001171111">
    <property type="component" value="Unassembled WGS sequence"/>
</dbReference>
<feature type="coiled-coil region" evidence="1">
    <location>
        <begin position="106"/>
        <end position="133"/>
    </location>
</feature>
<accession>A0ABT8T728</accession>
<evidence type="ECO:0000313" key="3">
    <source>
        <dbReference type="Proteomes" id="UP001171111"/>
    </source>
</evidence>
<dbReference type="EMBL" id="JAULJQ010000001">
    <property type="protein sequence ID" value="MDO2408758.1"/>
    <property type="molecule type" value="Genomic_DNA"/>
</dbReference>
<sequence length="281" mass="31224">MRPNEHTSFWLSYSGLFLALFFIFLLIFGALSAKLVFLQDGAKAINQAIEEDRKALLLEAHKLEKEQQTLLDFISEINATNELLASKISLSFLKLKNDSNETADLLSRKESEINQLKLSLSKLETKLNEANQKAKEPVLMVDQNSTKVNQNSLKIIANLKMRLKDAKLSEKIDAKTGSLALSADEFFDGSALKNEDALKSLIEPYFAVLLDPEIFERVLFITVAVPAPKDIDDALLALERASALAGLIYGFKESAVFKDKLVFAPLSAQNELLSLSFVSKP</sequence>
<dbReference type="RefSeq" id="WP_302243494.1">
    <property type="nucleotide sequence ID" value="NZ_JAULJQ010000001.1"/>
</dbReference>
<evidence type="ECO:0000313" key="2">
    <source>
        <dbReference type="EMBL" id="MDO2408758.1"/>
    </source>
</evidence>
<comment type="caution">
    <text evidence="2">The sequence shown here is derived from an EMBL/GenBank/DDBJ whole genome shotgun (WGS) entry which is preliminary data.</text>
</comment>
<keyword evidence="1" id="KW-0175">Coiled coil</keyword>
<reference evidence="2 3" key="1">
    <citation type="submission" date="2023-06" db="EMBL/GenBank/DDBJ databases">
        <title>Campylobacter magnum sp. nov., isolated from cecal contents of domestic pigs (Sus scrofa domesticus).</title>
        <authorList>
            <person name="Papic B."/>
            <person name="Gruntar I."/>
        </authorList>
    </citation>
    <scope>NUCLEOTIDE SEQUENCE [LARGE SCALE GENOMIC DNA]</scope>
    <source>
        <strain evidence="3">34484-21</strain>
    </source>
</reference>
<name>A0ABT8T728_9BACT</name>
<organism evidence="2 3">
    <name type="scientific">Campylobacter magnus</name>
    <dbReference type="NCBI Taxonomy" id="3026462"/>
    <lineage>
        <taxon>Bacteria</taxon>
        <taxon>Pseudomonadati</taxon>
        <taxon>Campylobacterota</taxon>
        <taxon>Epsilonproteobacteria</taxon>
        <taxon>Campylobacterales</taxon>
        <taxon>Campylobacteraceae</taxon>
        <taxon>Campylobacter</taxon>
    </lineage>
</organism>
<evidence type="ECO:0000256" key="1">
    <source>
        <dbReference type="SAM" id="Coils"/>
    </source>
</evidence>
<evidence type="ECO:0008006" key="4">
    <source>
        <dbReference type="Google" id="ProtNLM"/>
    </source>
</evidence>
<keyword evidence="3" id="KW-1185">Reference proteome</keyword>
<protein>
    <recommendedName>
        <fullName evidence="4">DNA recombination protein RmuC</fullName>
    </recommendedName>
</protein>
<proteinExistence type="predicted"/>
<gene>
    <name evidence="2" type="ORF">Q2362_01410</name>
</gene>